<feature type="region of interest" description="Disordered" evidence="1">
    <location>
        <begin position="157"/>
        <end position="228"/>
    </location>
</feature>
<dbReference type="SMART" id="SM00220">
    <property type="entry name" value="S_TKc"/>
    <property type="match status" value="1"/>
</dbReference>
<sequence>MPTSRCLGLIGFGATRCELPSGGDDLIRIEVKKGPMQGRVYEFEGHDIFLFGRDEQHCHASIQEDPFVSRHHFLLEVNPPLSRLRDLGSRNGTFVNGKKHGGRVTFASLENEGKVGGASVDLTNGDVITAGKTVFQVFVEEKKPITATCVFDKFVDDDSEDASPGGDIRRTITEIPPPSSPSAIGRQTMHELPPSMPGNAGRQTIRELPQPSPGSDVGRQTINEMPPPADYSQIAGRATMVEGANAPNGAFGSRIGHNDHTYEPPERKPGEFPILDGFEFKEFLGAGGLGEVYLAKRTIDDSPVAIKFLRSRVNVTHDARDAFLKAMQVSGRLRHRNIVQSFGAGSIGNEFYVINEYCDGGPLSKLFRQKKSNVQPKHIAVSLYLLLDSLAFAHEKGLVHRDLKPSNLLAAKRNKRWIPKIADFGLTKDFEKAGFSGMTATGTYTGSFPYMPREQLTDYKFVNPASDVFSMGASFYRIITGRYPRGDEKGSDPLALVLSGEVQPLRKRYPGFHHGLADVLDTSLQTECCERFPNAREMQNALRVIMKKEGWL</sequence>
<feature type="domain" description="Protein kinase" evidence="3">
    <location>
        <begin position="278"/>
        <end position="552"/>
    </location>
</feature>
<evidence type="ECO:0000259" key="3">
    <source>
        <dbReference type="PROSITE" id="PS50011"/>
    </source>
</evidence>
<evidence type="ECO:0000313" key="4">
    <source>
        <dbReference type="EMBL" id="PQO27332.1"/>
    </source>
</evidence>
<dbReference type="Pfam" id="PF00069">
    <property type="entry name" value="Pkinase"/>
    <property type="match status" value="1"/>
</dbReference>
<dbReference type="Pfam" id="PF00498">
    <property type="entry name" value="FHA"/>
    <property type="match status" value="1"/>
</dbReference>
<dbReference type="OrthoDB" id="6111975at2"/>
<reference evidence="4 5" key="1">
    <citation type="submission" date="2018-02" db="EMBL/GenBank/DDBJ databases">
        <title>Comparative genomes isolates from brazilian mangrove.</title>
        <authorList>
            <person name="Araujo J.E."/>
            <person name="Taketani R.G."/>
            <person name="Silva M.C.P."/>
            <person name="Loureco M.V."/>
            <person name="Andreote F.D."/>
        </authorList>
    </citation>
    <scope>NUCLEOTIDE SEQUENCE [LARGE SCALE GENOMIC DNA]</scope>
    <source>
        <strain evidence="4 5">HEX-2 MGV</strain>
    </source>
</reference>
<comment type="caution">
    <text evidence="4">The sequence shown here is derived from an EMBL/GenBank/DDBJ whole genome shotgun (WGS) entry which is preliminary data.</text>
</comment>
<organism evidence="4 5">
    <name type="scientific">Blastopirellula marina</name>
    <dbReference type="NCBI Taxonomy" id="124"/>
    <lineage>
        <taxon>Bacteria</taxon>
        <taxon>Pseudomonadati</taxon>
        <taxon>Planctomycetota</taxon>
        <taxon>Planctomycetia</taxon>
        <taxon>Pirellulales</taxon>
        <taxon>Pirellulaceae</taxon>
        <taxon>Blastopirellula</taxon>
    </lineage>
</organism>
<evidence type="ECO:0000256" key="1">
    <source>
        <dbReference type="SAM" id="MobiDB-lite"/>
    </source>
</evidence>
<dbReference type="Gene3D" id="2.60.200.20">
    <property type="match status" value="1"/>
</dbReference>
<dbReference type="PANTHER" id="PTHR24348">
    <property type="entry name" value="SERINE/THREONINE-PROTEIN KINASE UNC-51-RELATED"/>
    <property type="match status" value="1"/>
</dbReference>
<dbReference type="EMBL" id="PUIA01000057">
    <property type="protein sequence ID" value="PQO27332.1"/>
    <property type="molecule type" value="Genomic_DNA"/>
</dbReference>
<dbReference type="PROSITE" id="PS50006">
    <property type="entry name" value="FHA_DOMAIN"/>
    <property type="match status" value="1"/>
</dbReference>
<dbReference type="PROSITE" id="PS50011">
    <property type="entry name" value="PROTEIN_KINASE_DOM"/>
    <property type="match status" value="1"/>
</dbReference>
<feature type="region of interest" description="Disordered" evidence="1">
    <location>
        <begin position="243"/>
        <end position="270"/>
    </location>
</feature>
<feature type="domain" description="FHA" evidence="2">
    <location>
        <begin position="49"/>
        <end position="100"/>
    </location>
</feature>
<dbReference type="GO" id="GO:0005524">
    <property type="term" value="F:ATP binding"/>
    <property type="evidence" value="ECO:0007669"/>
    <property type="project" value="InterPro"/>
</dbReference>
<dbReference type="InterPro" id="IPR000719">
    <property type="entry name" value="Prot_kinase_dom"/>
</dbReference>
<dbReference type="InterPro" id="IPR045269">
    <property type="entry name" value="Atg1-like"/>
</dbReference>
<dbReference type="InterPro" id="IPR000253">
    <property type="entry name" value="FHA_dom"/>
</dbReference>
<accession>A0A2S8F586</accession>
<dbReference type="InterPro" id="IPR008984">
    <property type="entry name" value="SMAD_FHA_dom_sf"/>
</dbReference>
<name>A0A2S8F586_9BACT</name>
<dbReference type="GO" id="GO:0004674">
    <property type="term" value="F:protein serine/threonine kinase activity"/>
    <property type="evidence" value="ECO:0007669"/>
    <property type="project" value="InterPro"/>
</dbReference>
<dbReference type="SUPFAM" id="SSF56112">
    <property type="entry name" value="Protein kinase-like (PK-like)"/>
    <property type="match status" value="1"/>
</dbReference>
<dbReference type="GO" id="GO:0005737">
    <property type="term" value="C:cytoplasm"/>
    <property type="evidence" value="ECO:0007669"/>
    <property type="project" value="TreeGrafter"/>
</dbReference>
<evidence type="ECO:0000313" key="5">
    <source>
        <dbReference type="Proteomes" id="UP000240009"/>
    </source>
</evidence>
<protein>
    <recommendedName>
        <fullName evidence="6">FHA domain-containing protein</fullName>
    </recommendedName>
</protein>
<gene>
    <name evidence="4" type="ORF">C5Y96_17465</name>
</gene>
<dbReference type="SMART" id="SM00240">
    <property type="entry name" value="FHA"/>
    <property type="match status" value="1"/>
</dbReference>
<evidence type="ECO:0008006" key="6">
    <source>
        <dbReference type="Google" id="ProtNLM"/>
    </source>
</evidence>
<dbReference type="CDD" id="cd14014">
    <property type="entry name" value="STKc_PknB_like"/>
    <property type="match status" value="1"/>
</dbReference>
<dbReference type="Gene3D" id="1.10.510.10">
    <property type="entry name" value="Transferase(Phosphotransferase) domain 1"/>
    <property type="match status" value="1"/>
</dbReference>
<dbReference type="RefSeq" id="WP_105355960.1">
    <property type="nucleotide sequence ID" value="NZ_PUIA01000057.1"/>
</dbReference>
<proteinExistence type="predicted"/>
<dbReference type="InterPro" id="IPR011009">
    <property type="entry name" value="Kinase-like_dom_sf"/>
</dbReference>
<evidence type="ECO:0000259" key="2">
    <source>
        <dbReference type="PROSITE" id="PS50006"/>
    </source>
</evidence>
<feature type="compositionally biased region" description="Basic and acidic residues" evidence="1">
    <location>
        <begin position="256"/>
        <end position="270"/>
    </location>
</feature>
<dbReference type="Proteomes" id="UP000240009">
    <property type="component" value="Unassembled WGS sequence"/>
</dbReference>
<dbReference type="AlphaFoldDB" id="A0A2S8F586"/>
<dbReference type="SUPFAM" id="SSF49879">
    <property type="entry name" value="SMAD/FHA domain"/>
    <property type="match status" value="1"/>
</dbReference>
<dbReference type="CDD" id="cd00060">
    <property type="entry name" value="FHA"/>
    <property type="match status" value="1"/>
</dbReference>
<dbReference type="PANTHER" id="PTHR24348:SF68">
    <property type="entry name" value="SERINE_THREONINE-PROTEIN KINASE ATG1C"/>
    <property type="match status" value="1"/>
</dbReference>